<protein>
    <submittedName>
        <fullName evidence="1">DUF2313 domain-containing protein</fullName>
    </submittedName>
</protein>
<proteinExistence type="predicted"/>
<dbReference type="OrthoDB" id="1629754at2"/>
<sequence>MLNELPQFYDSIYETRALVQTEGVEVDDLSTVLSGVVDQAFVDRATWGLSYWEEFLGIATDIAKPYDQRRSVIKSKIRGTGTVTVNLLKKVVSSYQNGEIDVAENPSLYQITVRFSGVLGSPPNISDVYAAVGDIVPAHLEVVYTFRYLSVSEVEALTIDQLEHTVLDYLAWG</sequence>
<accession>A0A3S0A4H3</accession>
<dbReference type="AlphaFoldDB" id="A0A3S0A4H3"/>
<comment type="caution">
    <text evidence="1">The sequence shown here is derived from an EMBL/GenBank/DDBJ whole genome shotgun (WGS) entry which is preliminary data.</text>
</comment>
<evidence type="ECO:0000313" key="1">
    <source>
        <dbReference type="EMBL" id="RTE09405.1"/>
    </source>
</evidence>
<dbReference type="Pfam" id="PF10076">
    <property type="entry name" value="Phage_Mu_Gp48"/>
    <property type="match status" value="1"/>
</dbReference>
<evidence type="ECO:0000313" key="2">
    <source>
        <dbReference type="Proteomes" id="UP000276128"/>
    </source>
</evidence>
<dbReference type="Proteomes" id="UP000276128">
    <property type="component" value="Unassembled WGS sequence"/>
</dbReference>
<reference evidence="1 2" key="1">
    <citation type="submission" date="2018-12" db="EMBL/GenBank/DDBJ databases">
        <title>Bacillus ochoae sp. nov., Paenibacillus whitsoniae sp. nov., Paenibacillus spiritus sp. nov. Isolated from the Mars Exploration Rover during spacecraft assembly.</title>
        <authorList>
            <person name="Seuylemezian A."/>
            <person name="Vaishampayan P."/>
        </authorList>
    </citation>
    <scope>NUCLEOTIDE SEQUENCE [LARGE SCALE GENOMIC DNA]</scope>
    <source>
        <strain evidence="1 2">MER 54</strain>
    </source>
</reference>
<dbReference type="EMBL" id="RXHU01000034">
    <property type="protein sequence ID" value="RTE09405.1"/>
    <property type="molecule type" value="Genomic_DNA"/>
</dbReference>
<dbReference type="InterPro" id="IPR018755">
    <property type="entry name" value="Phage_Mu_Gp48"/>
</dbReference>
<organism evidence="1 2">
    <name type="scientific">Paenibacillus whitsoniae</name>
    <dbReference type="NCBI Taxonomy" id="2496558"/>
    <lineage>
        <taxon>Bacteria</taxon>
        <taxon>Bacillati</taxon>
        <taxon>Bacillota</taxon>
        <taxon>Bacilli</taxon>
        <taxon>Bacillales</taxon>
        <taxon>Paenibacillaceae</taxon>
        <taxon>Paenibacillus</taxon>
    </lineage>
</organism>
<gene>
    <name evidence="1" type="ORF">EJQ19_13025</name>
</gene>
<keyword evidence="2" id="KW-1185">Reference proteome</keyword>
<name>A0A3S0A4H3_9BACL</name>